<organism evidence="1 2">
    <name type="scientific">Paraburkholderia caffeinilytica</name>
    <dbReference type="NCBI Taxonomy" id="1761016"/>
    <lineage>
        <taxon>Bacteria</taxon>
        <taxon>Pseudomonadati</taxon>
        <taxon>Pseudomonadota</taxon>
        <taxon>Betaproteobacteria</taxon>
        <taxon>Burkholderiales</taxon>
        <taxon>Burkholderiaceae</taxon>
        <taxon>Paraburkholderia</taxon>
    </lineage>
</organism>
<keyword evidence="2" id="KW-1185">Reference proteome</keyword>
<reference evidence="2" key="1">
    <citation type="journal article" date="2019" name="Int. J. Syst. Evol. Microbiol.">
        <title>The Global Catalogue of Microorganisms (GCM) 10K type strain sequencing project: providing services to taxonomists for standard genome sequencing and annotation.</title>
        <authorList>
            <consortium name="The Broad Institute Genomics Platform"/>
            <consortium name="The Broad Institute Genome Sequencing Center for Infectious Disease"/>
            <person name="Wu L."/>
            <person name="Ma J."/>
        </authorList>
    </citation>
    <scope>NUCLEOTIDE SEQUENCE [LARGE SCALE GENOMIC DNA]</scope>
    <source>
        <strain evidence="2">CGMCC 1.15103</strain>
    </source>
</reference>
<proteinExistence type="predicted"/>
<accession>A0ABQ1N8C8</accession>
<gene>
    <name evidence="1" type="ORF">GCM10011400_51640</name>
</gene>
<dbReference type="RefSeq" id="WP_115776966.1">
    <property type="nucleotide sequence ID" value="NZ_BMHL01000010.1"/>
</dbReference>
<dbReference type="Proteomes" id="UP000602004">
    <property type="component" value="Unassembled WGS sequence"/>
</dbReference>
<evidence type="ECO:0000313" key="2">
    <source>
        <dbReference type="Proteomes" id="UP000602004"/>
    </source>
</evidence>
<evidence type="ECO:0000313" key="1">
    <source>
        <dbReference type="EMBL" id="GGC57654.1"/>
    </source>
</evidence>
<dbReference type="EMBL" id="BMHL01000010">
    <property type="protein sequence ID" value="GGC57654.1"/>
    <property type="molecule type" value="Genomic_DNA"/>
</dbReference>
<comment type="caution">
    <text evidence="1">The sequence shown here is derived from an EMBL/GenBank/DDBJ whole genome shotgun (WGS) entry which is preliminary data.</text>
</comment>
<evidence type="ECO:0008006" key="3">
    <source>
        <dbReference type="Google" id="ProtNLM"/>
    </source>
</evidence>
<name>A0ABQ1N8C8_9BURK</name>
<sequence>MYEIELREQVGVAINPRSQTADSVGDVALKIGALAKVDELGALLLRMKYGDDKRRSGLHRAVLLLAKRERSSVRFKRGKYIAFKREIREAPHTTPQSPMADVIERFSAAVLEAWLDDMCGACSGRGTVGGKEGVESGIAACSTCNATGKVAVGSHATPFCSWPHGLARGEQVKRGQRYEAPTTGLPVCEMMMRTEFDGCPACAGIGRIATRAKSMSRQVCRVCSGTGKRWQIPAQRAHAMQVPLGQYQAHWHERFEASLRMLTALDEWTDLQLRRELRAKPLANPK</sequence>
<protein>
    <recommendedName>
        <fullName evidence="3">CR-type domain-containing protein</fullName>
    </recommendedName>
</protein>